<protein>
    <recommendedName>
        <fullName evidence="3">Triosephosphate isomerase</fullName>
        <ecNumber evidence="3">5.3.1.1</ecNumber>
    </recommendedName>
</protein>
<dbReference type="EC" id="5.3.1.1" evidence="3"/>
<dbReference type="SUPFAM" id="SSF51351">
    <property type="entry name" value="Triosephosphate isomerase (TIM)"/>
    <property type="match status" value="1"/>
</dbReference>
<proteinExistence type="inferred from homology"/>
<dbReference type="NCBIfam" id="NF000722">
    <property type="entry name" value="PRK00042.2-1"/>
    <property type="match status" value="1"/>
</dbReference>
<sequence length="258" mass="28261">MKKLWIGTSWKMNKDSDSAQAWASAVLPRIEKLHPQLQPFVIPPFPYISSVSSAFDASVMKVGAQNMCWQEEGAFTGEVSPLMVKDCGGSVVEMGHSERRAQFGETDETVNMKVHAALRHGLTPLVCVGDSGKEKRWGVSREAVIKQVKIALYEVPDHQIPQVIIAYEPIWAIGESGIPATPQEAESMHFAIRRALRELYGADLADAMTLLYGGSVNLDNASNLLDQPNIDGVFVGRTAWNASGYVQLLEIANSKFSS</sequence>
<comment type="pathway">
    <text evidence="3">Carbohydrate biosynthesis; gluconeogenesis.</text>
</comment>
<keyword evidence="3" id="KW-0963">Cytoplasm</keyword>
<dbReference type="Gene3D" id="3.20.20.70">
    <property type="entry name" value="Aldolase class I"/>
    <property type="match status" value="1"/>
</dbReference>
<comment type="subcellular location">
    <subcellularLocation>
        <location evidence="3">Cytoplasm</location>
    </subcellularLocation>
</comment>
<dbReference type="PANTHER" id="PTHR21139:SF42">
    <property type="entry name" value="TRIOSEPHOSPHATE ISOMERASE"/>
    <property type="match status" value="1"/>
</dbReference>
<keyword evidence="3" id="KW-0312">Gluconeogenesis</keyword>
<evidence type="ECO:0000256" key="2">
    <source>
        <dbReference type="ARBA" id="ARBA00023235"/>
    </source>
</evidence>
<dbReference type="Proteomes" id="UP001139559">
    <property type="component" value="Unassembled WGS sequence"/>
</dbReference>
<keyword evidence="2 3" id="KW-0413">Isomerase</keyword>
<name>A0A9X2BI55_9VIBR</name>
<comment type="pathway">
    <text evidence="3">Carbohydrate degradation; glycolysis; D-glyceraldehyde 3-phosphate from glycerone phosphate: step 1/1.</text>
</comment>
<dbReference type="PANTHER" id="PTHR21139">
    <property type="entry name" value="TRIOSEPHOSPHATE ISOMERASE"/>
    <property type="match status" value="1"/>
</dbReference>
<comment type="caution">
    <text evidence="4">The sequence shown here is derived from an EMBL/GenBank/DDBJ whole genome shotgun (WGS) entry which is preliminary data.</text>
</comment>
<dbReference type="RefSeq" id="WP_248008810.1">
    <property type="nucleotide sequence ID" value="NZ_JAJHVV010000006.1"/>
</dbReference>
<dbReference type="NCBIfam" id="TIGR00419">
    <property type="entry name" value="tim"/>
    <property type="match status" value="1"/>
</dbReference>
<dbReference type="CDD" id="cd00311">
    <property type="entry name" value="TIM"/>
    <property type="match status" value="1"/>
</dbReference>
<dbReference type="GO" id="GO:0046166">
    <property type="term" value="P:glyceraldehyde-3-phosphate biosynthetic process"/>
    <property type="evidence" value="ECO:0007669"/>
    <property type="project" value="TreeGrafter"/>
</dbReference>
<reference evidence="4" key="1">
    <citation type="submission" date="2021-11" db="EMBL/GenBank/DDBJ databases">
        <title>Vibrio ZSDE26 sp. nov. and Vibrio ZSDZ34 sp. nov., isolated from coastal seawater in Qingdao.</title>
        <authorList>
            <person name="Zhang P."/>
        </authorList>
    </citation>
    <scope>NUCLEOTIDE SEQUENCE</scope>
    <source>
        <strain evidence="4">ZSDE26</strain>
    </source>
</reference>
<keyword evidence="5" id="KW-1185">Reference proteome</keyword>
<comment type="catalytic activity">
    <reaction evidence="3">
        <text>D-glyceraldehyde 3-phosphate = dihydroxyacetone phosphate</text>
        <dbReference type="Rhea" id="RHEA:18585"/>
        <dbReference type="ChEBI" id="CHEBI:57642"/>
        <dbReference type="ChEBI" id="CHEBI:59776"/>
        <dbReference type="EC" id="5.3.1.1"/>
    </reaction>
</comment>
<gene>
    <name evidence="4" type="ORF">KP803_10590</name>
</gene>
<dbReference type="InterPro" id="IPR013785">
    <property type="entry name" value="Aldolase_TIM"/>
</dbReference>
<dbReference type="AlphaFoldDB" id="A0A9X2BI55"/>
<accession>A0A9X2BI55</accession>
<dbReference type="InterPro" id="IPR035990">
    <property type="entry name" value="TIM_sf"/>
</dbReference>
<dbReference type="GO" id="GO:0019563">
    <property type="term" value="P:glycerol catabolic process"/>
    <property type="evidence" value="ECO:0007669"/>
    <property type="project" value="TreeGrafter"/>
</dbReference>
<dbReference type="GO" id="GO:0006096">
    <property type="term" value="P:glycolytic process"/>
    <property type="evidence" value="ECO:0007669"/>
    <property type="project" value="UniProtKB-UniRule"/>
</dbReference>
<evidence type="ECO:0000313" key="5">
    <source>
        <dbReference type="Proteomes" id="UP001139559"/>
    </source>
</evidence>
<dbReference type="EMBL" id="JAJHVV010000006">
    <property type="protein sequence ID" value="MCK6263720.1"/>
    <property type="molecule type" value="Genomic_DNA"/>
</dbReference>
<comment type="similarity">
    <text evidence="1 3">Belongs to the triosephosphate isomerase family.</text>
</comment>
<dbReference type="InterPro" id="IPR000652">
    <property type="entry name" value="Triosephosphate_isomerase"/>
</dbReference>
<evidence type="ECO:0000313" key="4">
    <source>
        <dbReference type="EMBL" id="MCK6263720.1"/>
    </source>
</evidence>
<keyword evidence="3" id="KW-0324">Glycolysis</keyword>
<evidence type="ECO:0000256" key="1">
    <source>
        <dbReference type="ARBA" id="ARBA00007422"/>
    </source>
</evidence>
<dbReference type="GO" id="GO:0005829">
    <property type="term" value="C:cytosol"/>
    <property type="evidence" value="ECO:0007669"/>
    <property type="project" value="TreeGrafter"/>
</dbReference>
<dbReference type="GO" id="GO:0004807">
    <property type="term" value="F:triose-phosphate isomerase activity"/>
    <property type="evidence" value="ECO:0007669"/>
    <property type="project" value="UniProtKB-UniRule"/>
</dbReference>
<dbReference type="PROSITE" id="PS51440">
    <property type="entry name" value="TIM_2"/>
    <property type="match status" value="1"/>
</dbReference>
<dbReference type="GO" id="GO:0006094">
    <property type="term" value="P:gluconeogenesis"/>
    <property type="evidence" value="ECO:0007669"/>
    <property type="project" value="UniProtKB-KW"/>
</dbReference>
<comment type="subunit">
    <text evidence="3">Homodimer.</text>
</comment>
<organism evidence="4 5">
    <name type="scientific">Vibrio amylolyticus</name>
    <dbReference type="NCBI Taxonomy" id="2847292"/>
    <lineage>
        <taxon>Bacteria</taxon>
        <taxon>Pseudomonadati</taxon>
        <taxon>Pseudomonadota</taxon>
        <taxon>Gammaproteobacteria</taxon>
        <taxon>Vibrionales</taxon>
        <taxon>Vibrionaceae</taxon>
        <taxon>Vibrio</taxon>
    </lineage>
</organism>
<dbReference type="Pfam" id="PF00121">
    <property type="entry name" value="TIM"/>
    <property type="match status" value="1"/>
</dbReference>
<evidence type="ECO:0000256" key="3">
    <source>
        <dbReference type="RuleBase" id="RU363013"/>
    </source>
</evidence>